<comment type="caution">
    <text evidence="6">The sequence shown here is derived from an EMBL/GenBank/DDBJ whole genome shotgun (WGS) entry which is preliminary data.</text>
</comment>
<keyword evidence="2 5" id="KW-0812">Transmembrane</keyword>
<evidence type="ECO:0000256" key="2">
    <source>
        <dbReference type="ARBA" id="ARBA00022692"/>
    </source>
</evidence>
<keyword evidence="4 5" id="KW-0472">Membrane</keyword>
<feature type="transmembrane region" description="Helical" evidence="5">
    <location>
        <begin position="6"/>
        <end position="29"/>
    </location>
</feature>
<dbReference type="InterPro" id="IPR006480">
    <property type="entry name" value="Phage_holin_4_1"/>
</dbReference>
<evidence type="ECO:0000256" key="4">
    <source>
        <dbReference type="ARBA" id="ARBA00023136"/>
    </source>
</evidence>
<keyword evidence="3 5" id="KW-1133">Transmembrane helix</keyword>
<sequence length="118" mass="12885">MDRTEMTALIVVGVMIVMDYATGLLKAVMQHNISSTKMREGLYHKAAFVAVMFLAEVIERAQQVIDLGFSVPIVVPAAVYITVTEVSSIIENLGEINPEIKGSRLLGLFRSDKESGAE</sequence>
<comment type="subcellular location">
    <subcellularLocation>
        <location evidence="1">Membrane</location>
        <topology evidence="1">Multi-pass membrane protein</topology>
    </subcellularLocation>
</comment>
<protein>
    <submittedName>
        <fullName evidence="6">Holin family protein</fullName>
    </submittedName>
</protein>
<dbReference type="RefSeq" id="WP_033508510.1">
    <property type="nucleotide sequence ID" value="NZ_JDTM01000002.1"/>
</dbReference>
<gene>
    <name evidence="6" type="ORF">BSAE_0272</name>
</gene>
<evidence type="ECO:0000256" key="3">
    <source>
        <dbReference type="ARBA" id="ARBA00022989"/>
    </source>
</evidence>
<dbReference type="EMBL" id="JGZM01000002">
    <property type="protein sequence ID" value="KFI88941.1"/>
    <property type="molecule type" value="Genomic_DNA"/>
</dbReference>
<name>A0A087D091_9BIFI</name>
<dbReference type="Proteomes" id="UP000029040">
    <property type="component" value="Unassembled WGS sequence"/>
</dbReference>
<dbReference type="Pfam" id="PF05105">
    <property type="entry name" value="Phage_holin_4_1"/>
    <property type="match status" value="1"/>
</dbReference>
<evidence type="ECO:0000313" key="7">
    <source>
        <dbReference type="Proteomes" id="UP000029040"/>
    </source>
</evidence>
<dbReference type="NCBIfam" id="TIGR01593">
    <property type="entry name" value="holin_tox_secr"/>
    <property type="match status" value="1"/>
</dbReference>
<dbReference type="AlphaFoldDB" id="A0A087D091"/>
<accession>A0A087D091</accession>
<evidence type="ECO:0000256" key="5">
    <source>
        <dbReference type="SAM" id="Phobius"/>
    </source>
</evidence>
<dbReference type="GO" id="GO:0016020">
    <property type="term" value="C:membrane"/>
    <property type="evidence" value="ECO:0007669"/>
    <property type="project" value="UniProtKB-SubCell"/>
</dbReference>
<organism evidence="6 7">
    <name type="scientific">Bifidobacterium pullorum subsp. saeculare DSM 6531 = LMG 14934</name>
    <dbReference type="NCBI Taxonomy" id="1437611"/>
    <lineage>
        <taxon>Bacteria</taxon>
        <taxon>Bacillati</taxon>
        <taxon>Actinomycetota</taxon>
        <taxon>Actinomycetes</taxon>
        <taxon>Bifidobacteriales</taxon>
        <taxon>Bifidobacteriaceae</taxon>
        <taxon>Bifidobacterium</taxon>
    </lineage>
</organism>
<reference evidence="6 7" key="1">
    <citation type="submission" date="2014-03" db="EMBL/GenBank/DDBJ databases">
        <title>Genomics of Bifidobacteria.</title>
        <authorList>
            <person name="Ventura M."/>
            <person name="Milani C."/>
            <person name="Lugli G.A."/>
        </authorList>
    </citation>
    <scope>NUCLEOTIDE SEQUENCE [LARGE SCALE GENOMIC DNA]</scope>
    <source>
        <strain evidence="6 7">LMG 14934</strain>
    </source>
</reference>
<evidence type="ECO:0000256" key="1">
    <source>
        <dbReference type="ARBA" id="ARBA00004141"/>
    </source>
</evidence>
<proteinExistence type="predicted"/>
<evidence type="ECO:0000313" key="6">
    <source>
        <dbReference type="EMBL" id="KFI88941.1"/>
    </source>
</evidence>